<feature type="domain" description="Ig-like" evidence="4">
    <location>
        <begin position="98"/>
        <end position="192"/>
    </location>
</feature>
<keyword evidence="6" id="KW-1185">Reference proteome</keyword>
<gene>
    <name evidence="5" type="ORF">ONB1V03_LOCUS2428</name>
</gene>
<dbReference type="PANTHER" id="PTHR23278">
    <property type="entry name" value="SIDESTEP PROTEIN"/>
    <property type="match status" value="1"/>
</dbReference>
<evidence type="ECO:0000256" key="2">
    <source>
        <dbReference type="ARBA" id="ARBA00023136"/>
    </source>
</evidence>
<accession>A0A7R9QBZ8</accession>
<evidence type="ECO:0000313" key="5">
    <source>
        <dbReference type="EMBL" id="CAD7640183.1"/>
    </source>
</evidence>
<dbReference type="GO" id="GO:0016020">
    <property type="term" value="C:membrane"/>
    <property type="evidence" value="ECO:0007669"/>
    <property type="project" value="UniProtKB-SubCell"/>
</dbReference>
<dbReference type="PANTHER" id="PTHR23278:SF19">
    <property type="entry name" value="OBSCURIN"/>
    <property type="match status" value="1"/>
</dbReference>
<dbReference type="SUPFAM" id="SSF48726">
    <property type="entry name" value="Immunoglobulin"/>
    <property type="match status" value="2"/>
</dbReference>
<dbReference type="InterPro" id="IPR007110">
    <property type="entry name" value="Ig-like_dom"/>
</dbReference>
<evidence type="ECO:0000256" key="3">
    <source>
        <dbReference type="ARBA" id="ARBA00023157"/>
    </source>
</evidence>
<evidence type="ECO:0000259" key="4">
    <source>
        <dbReference type="PROSITE" id="PS50835"/>
    </source>
</evidence>
<dbReference type="AlphaFoldDB" id="A0A7R9QBZ8"/>
<dbReference type="Proteomes" id="UP000728032">
    <property type="component" value="Unassembled WGS sequence"/>
</dbReference>
<dbReference type="InterPro" id="IPR003598">
    <property type="entry name" value="Ig_sub2"/>
</dbReference>
<name>A0A7R9QBZ8_9ACAR</name>
<dbReference type="EMBL" id="OC915378">
    <property type="protein sequence ID" value="CAD7640183.1"/>
    <property type="molecule type" value="Genomic_DNA"/>
</dbReference>
<keyword evidence="3" id="KW-1015">Disulfide bond</keyword>
<evidence type="ECO:0000256" key="1">
    <source>
        <dbReference type="ARBA" id="ARBA00004167"/>
    </source>
</evidence>
<dbReference type="Gene3D" id="2.60.40.10">
    <property type="entry name" value="Immunoglobulins"/>
    <property type="match status" value="2"/>
</dbReference>
<keyword evidence="2" id="KW-0472">Membrane</keyword>
<proteinExistence type="predicted"/>
<dbReference type="SMART" id="SM00408">
    <property type="entry name" value="IGc2"/>
    <property type="match status" value="2"/>
</dbReference>
<protein>
    <recommendedName>
        <fullName evidence="4">Ig-like domain-containing protein</fullName>
    </recommendedName>
</protein>
<dbReference type="InterPro" id="IPR036179">
    <property type="entry name" value="Ig-like_dom_sf"/>
</dbReference>
<feature type="domain" description="Ig-like" evidence="4">
    <location>
        <begin position="1"/>
        <end position="91"/>
    </location>
</feature>
<dbReference type="EMBL" id="CAJPVJ010000553">
    <property type="protein sequence ID" value="CAG2162840.1"/>
    <property type="molecule type" value="Genomic_DNA"/>
</dbReference>
<sequence>MGRPLHDTIGPYDEDSNLRLLCEAEGGKPPPSLLWYREDQMMDDSYSHSADNKTIRNDILIINLTRHDLNTKYSCQASNPNFTAPIQTSVRLDINLKPLDIRLNSLEGQLSAGNSVELVCNTAGSRPPAQVSWFRDSRPLSHSSERTQTIGNLTTSAITYTPTADDHGAYLSCRAENLRLANSTIEIGYKLNVFCFPYIPPPNPPPPSFRVISEALVASRVVSAHAFDHKT</sequence>
<organism evidence="5">
    <name type="scientific">Oppiella nova</name>
    <dbReference type="NCBI Taxonomy" id="334625"/>
    <lineage>
        <taxon>Eukaryota</taxon>
        <taxon>Metazoa</taxon>
        <taxon>Ecdysozoa</taxon>
        <taxon>Arthropoda</taxon>
        <taxon>Chelicerata</taxon>
        <taxon>Arachnida</taxon>
        <taxon>Acari</taxon>
        <taxon>Acariformes</taxon>
        <taxon>Sarcoptiformes</taxon>
        <taxon>Oribatida</taxon>
        <taxon>Brachypylina</taxon>
        <taxon>Oppioidea</taxon>
        <taxon>Oppiidae</taxon>
        <taxon>Oppiella</taxon>
    </lineage>
</organism>
<dbReference type="Pfam" id="PF13927">
    <property type="entry name" value="Ig_3"/>
    <property type="match status" value="1"/>
</dbReference>
<evidence type="ECO:0000313" key="6">
    <source>
        <dbReference type="Proteomes" id="UP000728032"/>
    </source>
</evidence>
<dbReference type="InterPro" id="IPR003599">
    <property type="entry name" value="Ig_sub"/>
</dbReference>
<dbReference type="InterPro" id="IPR013162">
    <property type="entry name" value="CD80_C2-set"/>
</dbReference>
<dbReference type="Pfam" id="PF08205">
    <property type="entry name" value="C2-set_2"/>
    <property type="match status" value="1"/>
</dbReference>
<dbReference type="OrthoDB" id="6514832at2759"/>
<comment type="subcellular location">
    <subcellularLocation>
        <location evidence="1">Membrane</location>
        <topology evidence="1">Single-pass membrane protein</topology>
    </subcellularLocation>
</comment>
<dbReference type="SMART" id="SM00409">
    <property type="entry name" value="IG"/>
    <property type="match status" value="2"/>
</dbReference>
<dbReference type="PROSITE" id="PS50835">
    <property type="entry name" value="IG_LIKE"/>
    <property type="match status" value="2"/>
</dbReference>
<dbReference type="InterPro" id="IPR013783">
    <property type="entry name" value="Ig-like_fold"/>
</dbReference>
<reference evidence="5" key="1">
    <citation type="submission" date="2020-11" db="EMBL/GenBank/DDBJ databases">
        <authorList>
            <person name="Tran Van P."/>
        </authorList>
    </citation>
    <scope>NUCLEOTIDE SEQUENCE</scope>
</reference>